<dbReference type="GeneID" id="70187686"/>
<feature type="compositionally biased region" description="Low complexity" evidence="1">
    <location>
        <begin position="8"/>
        <end position="30"/>
    </location>
</feature>
<evidence type="ECO:0000256" key="1">
    <source>
        <dbReference type="SAM" id="MobiDB-lite"/>
    </source>
</evidence>
<dbReference type="RefSeq" id="XP_046016977.1">
    <property type="nucleotide sequence ID" value="XM_046158140.1"/>
</dbReference>
<protein>
    <submittedName>
        <fullName evidence="2">Uncharacterized protein</fullName>
    </submittedName>
</protein>
<dbReference type="AlphaFoldDB" id="A0A9P9BUP7"/>
<feature type="region of interest" description="Disordered" evidence="1">
    <location>
        <begin position="253"/>
        <end position="316"/>
    </location>
</feature>
<feature type="compositionally biased region" description="Low complexity" evidence="1">
    <location>
        <begin position="299"/>
        <end position="314"/>
    </location>
</feature>
<sequence length="403" mass="43957">MPPPPLPSSTTASAAQQQQQQRPAFNTNQQHYSPLKSHAPKPLTATFLAPPSPSKLPANVAISAETSRLQTELLQLSLMHRDAAAVSAEWSASARSKLGARFEDVARESRQLTQLEQREAEGHNIAALLRWCDADADADADGERLGGQAMALEDKIQTLDQVLGGIWSLSGGEQYARLTREFEDWAEQVADILAAQRKGAAEDLLDDSDEVLFVSELDTSGWKSDCPGLVRKLQSWRRMLRDLGRVPLLSAAASPADASLGTREENGRPAAATAARPQRGAGEPSKQHSRTQSQHHARQQSQSQQQQPEQRQQQTLSSLERILADCETLVNDMLAELTLMEAIERDALQAENDWILRVNRDLRGSGSGSHYHGDEGAVGSAYDVIATPSATGRDAVPLWKMVL</sequence>
<name>A0A9P9BUP7_9PEZI</name>
<feature type="compositionally biased region" description="Low complexity" evidence="1">
    <location>
        <begin position="268"/>
        <end position="282"/>
    </location>
</feature>
<comment type="caution">
    <text evidence="2">The sequence shown here is derived from an EMBL/GenBank/DDBJ whole genome shotgun (WGS) entry which is preliminary data.</text>
</comment>
<feature type="compositionally biased region" description="Basic residues" evidence="1">
    <location>
        <begin position="287"/>
        <end position="298"/>
    </location>
</feature>
<feature type="region of interest" description="Disordered" evidence="1">
    <location>
        <begin position="1"/>
        <end position="50"/>
    </location>
</feature>
<organism evidence="2 3">
    <name type="scientific">Microdochium trichocladiopsis</name>
    <dbReference type="NCBI Taxonomy" id="1682393"/>
    <lineage>
        <taxon>Eukaryota</taxon>
        <taxon>Fungi</taxon>
        <taxon>Dikarya</taxon>
        <taxon>Ascomycota</taxon>
        <taxon>Pezizomycotina</taxon>
        <taxon>Sordariomycetes</taxon>
        <taxon>Xylariomycetidae</taxon>
        <taxon>Xylariales</taxon>
        <taxon>Microdochiaceae</taxon>
        <taxon>Microdochium</taxon>
    </lineage>
</organism>
<reference evidence="2" key="1">
    <citation type="journal article" date="2021" name="Nat. Commun.">
        <title>Genetic determinants of endophytism in the Arabidopsis root mycobiome.</title>
        <authorList>
            <person name="Mesny F."/>
            <person name="Miyauchi S."/>
            <person name="Thiergart T."/>
            <person name="Pickel B."/>
            <person name="Atanasova L."/>
            <person name="Karlsson M."/>
            <person name="Huettel B."/>
            <person name="Barry K.W."/>
            <person name="Haridas S."/>
            <person name="Chen C."/>
            <person name="Bauer D."/>
            <person name="Andreopoulos W."/>
            <person name="Pangilinan J."/>
            <person name="LaButti K."/>
            <person name="Riley R."/>
            <person name="Lipzen A."/>
            <person name="Clum A."/>
            <person name="Drula E."/>
            <person name="Henrissat B."/>
            <person name="Kohler A."/>
            <person name="Grigoriev I.V."/>
            <person name="Martin F.M."/>
            <person name="Hacquard S."/>
        </authorList>
    </citation>
    <scope>NUCLEOTIDE SEQUENCE</scope>
    <source>
        <strain evidence="2">MPI-CAGE-CH-0230</strain>
    </source>
</reference>
<evidence type="ECO:0000313" key="3">
    <source>
        <dbReference type="Proteomes" id="UP000756346"/>
    </source>
</evidence>
<dbReference type="Proteomes" id="UP000756346">
    <property type="component" value="Unassembled WGS sequence"/>
</dbReference>
<proteinExistence type="predicted"/>
<keyword evidence="3" id="KW-1185">Reference proteome</keyword>
<dbReference type="OrthoDB" id="5429993at2759"/>
<evidence type="ECO:0000313" key="2">
    <source>
        <dbReference type="EMBL" id="KAH7037856.1"/>
    </source>
</evidence>
<accession>A0A9P9BUP7</accession>
<dbReference type="EMBL" id="JAGTJQ010000002">
    <property type="protein sequence ID" value="KAH7037856.1"/>
    <property type="molecule type" value="Genomic_DNA"/>
</dbReference>
<gene>
    <name evidence="2" type="ORF">B0I36DRAFT_359495</name>
</gene>